<proteinExistence type="predicted"/>
<organism evidence="1 2">
    <name type="scientific">Pleurodeles waltl</name>
    <name type="common">Iberian ribbed newt</name>
    <dbReference type="NCBI Taxonomy" id="8319"/>
    <lineage>
        <taxon>Eukaryota</taxon>
        <taxon>Metazoa</taxon>
        <taxon>Chordata</taxon>
        <taxon>Craniata</taxon>
        <taxon>Vertebrata</taxon>
        <taxon>Euteleostomi</taxon>
        <taxon>Amphibia</taxon>
        <taxon>Batrachia</taxon>
        <taxon>Caudata</taxon>
        <taxon>Salamandroidea</taxon>
        <taxon>Salamandridae</taxon>
        <taxon>Pleurodelinae</taxon>
        <taxon>Pleurodeles</taxon>
    </lineage>
</organism>
<dbReference type="Proteomes" id="UP001066276">
    <property type="component" value="Chromosome 1_1"/>
</dbReference>
<dbReference type="AlphaFoldDB" id="A0AAV7X1X4"/>
<accession>A0AAV7X1X4</accession>
<sequence>MRVQSGASRAARASSIQRTRTHNIRLLGNVPRDTDAASSACLLSYGHAKETNTASASVSKETENLARLKLLPLASLSGAFQFRQVCLDARVCDAADRLQMERRKLWGHNRTDEGSEAKRGHGY</sequence>
<reference evidence="1" key="1">
    <citation type="journal article" date="2022" name="bioRxiv">
        <title>Sequencing and chromosome-scale assembly of the giantPleurodeles waltlgenome.</title>
        <authorList>
            <person name="Brown T."/>
            <person name="Elewa A."/>
            <person name="Iarovenko S."/>
            <person name="Subramanian E."/>
            <person name="Araus A.J."/>
            <person name="Petzold A."/>
            <person name="Susuki M."/>
            <person name="Suzuki K.-i.T."/>
            <person name="Hayashi T."/>
            <person name="Toyoda A."/>
            <person name="Oliveira C."/>
            <person name="Osipova E."/>
            <person name="Leigh N.D."/>
            <person name="Simon A."/>
            <person name="Yun M.H."/>
        </authorList>
    </citation>
    <scope>NUCLEOTIDE SEQUENCE</scope>
    <source>
        <strain evidence="1">20211129_DDA</strain>
        <tissue evidence="1">Liver</tissue>
    </source>
</reference>
<name>A0AAV7X1X4_PLEWA</name>
<evidence type="ECO:0000313" key="2">
    <source>
        <dbReference type="Proteomes" id="UP001066276"/>
    </source>
</evidence>
<evidence type="ECO:0000313" key="1">
    <source>
        <dbReference type="EMBL" id="KAJ1219298.1"/>
    </source>
</evidence>
<gene>
    <name evidence="1" type="ORF">NDU88_006867</name>
</gene>
<comment type="caution">
    <text evidence="1">The sequence shown here is derived from an EMBL/GenBank/DDBJ whole genome shotgun (WGS) entry which is preliminary data.</text>
</comment>
<protein>
    <submittedName>
        <fullName evidence="1">Uncharacterized protein</fullName>
    </submittedName>
</protein>
<keyword evidence="2" id="KW-1185">Reference proteome</keyword>
<dbReference type="EMBL" id="JANPWB010000001">
    <property type="protein sequence ID" value="KAJ1219298.1"/>
    <property type="molecule type" value="Genomic_DNA"/>
</dbReference>